<dbReference type="PANTHER" id="PTHR37984">
    <property type="entry name" value="PROTEIN CBG26694"/>
    <property type="match status" value="1"/>
</dbReference>
<dbReference type="PROSITE" id="PS00141">
    <property type="entry name" value="ASP_PROTEASE"/>
    <property type="match status" value="1"/>
</dbReference>
<organism evidence="2 3">
    <name type="scientific">Porites evermanni</name>
    <dbReference type="NCBI Taxonomy" id="104178"/>
    <lineage>
        <taxon>Eukaryota</taxon>
        <taxon>Metazoa</taxon>
        <taxon>Cnidaria</taxon>
        <taxon>Anthozoa</taxon>
        <taxon>Hexacorallia</taxon>
        <taxon>Scleractinia</taxon>
        <taxon>Fungiina</taxon>
        <taxon>Poritidae</taxon>
        <taxon>Porites</taxon>
    </lineage>
</organism>
<dbReference type="EMBL" id="CALNXI010001154">
    <property type="protein sequence ID" value="CAH3157735.1"/>
    <property type="molecule type" value="Genomic_DNA"/>
</dbReference>
<accession>A0ABN8Q8G6</accession>
<dbReference type="Pfam" id="PF13650">
    <property type="entry name" value="Asp_protease_2"/>
    <property type="match status" value="1"/>
</dbReference>
<dbReference type="SUPFAM" id="SSF50630">
    <property type="entry name" value="Acid proteases"/>
    <property type="match status" value="1"/>
</dbReference>
<name>A0ABN8Q8G6_9CNID</name>
<keyword evidence="3" id="KW-1185">Reference proteome</keyword>
<evidence type="ECO:0000313" key="2">
    <source>
        <dbReference type="EMBL" id="CAH3157735.1"/>
    </source>
</evidence>
<gene>
    <name evidence="2" type="ORF">PEVE_00002610</name>
</gene>
<protein>
    <recommendedName>
        <fullName evidence="1">Integrase zinc-binding domain-containing protein</fullName>
    </recommendedName>
</protein>
<dbReference type="InterPro" id="IPR001969">
    <property type="entry name" value="Aspartic_peptidase_AS"/>
</dbReference>
<evidence type="ECO:0000313" key="3">
    <source>
        <dbReference type="Proteomes" id="UP001159427"/>
    </source>
</evidence>
<dbReference type="PANTHER" id="PTHR37984:SF11">
    <property type="entry name" value="INTEGRASE CATALYTIC DOMAIN-CONTAINING PROTEIN"/>
    <property type="match status" value="1"/>
</dbReference>
<reference evidence="2 3" key="1">
    <citation type="submission" date="2022-05" db="EMBL/GenBank/DDBJ databases">
        <authorList>
            <consortium name="Genoscope - CEA"/>
            <person name="William W."/>
        </authorList>
    </citation>
    <scope>NUCLEOTIDE SEQUENCE [LARGE SCALE GENOMIC DNA]</scope>
</reference>
<feature type="domain" description="Integrase zinc-binding" evidence="1">
    <location>
        <begin position="206"/>
        <end position="241"/>
    </location>
</feature>
<dbReference type="InterPro" id="IPR050951">
    <property type="entry name" value="Retrovirus_Pol_polyprotein"/>
</dbReference>
<evidence type="ECO:0000259" key="1">
    <source>
        <dbReference type="Pfam" id="PF17921"/>
    </source>
</evidence>
<dbReference type="Proteomes" id="UP001159427">
    <property type="component" value="Unassembled WGS sequence"/>
</dbReference>
<sequence length="275" mass="30888">MCQVQVNGKVVEMMIDTGASVNLLDEATFHRIDCGNKLLEHAHSKIYSYGFDTPLPLLGTPSRTITSSSNSTTTQLHVVKRNMGNLLSYNTAQKLGLITISVNTTTVTDVNKNSPESLQEEFECLFGGIGRLRNKIVRLHVDPDMTPRQQPHRRIPFHVRGDVEKELESPEVQDYKRLKDEFSVYNGVALRMNRIFIPLTLRSRAVELARLGHQGIVKTKQLIRDKVWFPGIDKLTEDKVKKKLSLVPSSDSEITTNRTSSNVHTSQCTLKGSCS</sequence>
<dbReference type="Pfam" id="PF17921">
    <property type="entry name" value="Integrase_H2C2"/>
    <property type="match status" value="1"/>
</dbReference>
<dbReference type="InterPro" id="IPR041588">
    <property type="entry name" value="Integrase_H2C2"/>
</dbReference>
<dbReference type="Gene3D" id="1.10.340.70">
    <property type="match status" value="1"/>
</dbReference>
<proteinExistence type="predicted"/>
<dbReference type="Gene3D" id="2.40.70.10">
    <property type="entry name" value="Acid Proteases"/>
    <property type="match status" value="1"/>
</dbReference>
<comment type="caution">
    <text evidence="2">The sequence shown here is derived from an EMBL/GenBank/DDBJ whole genome shotgun (WGS) entry which is preliminary data.</text>
</comment>
<dbReference type="InterPro" id="IPR021109">
    <property type="entry name" value="Peptidase_aspartic_dom_sf"/>
</dbReference>